<keyword evidence="2" id="KW-0813">Transport</keyword>
<dbReference type="Proteomes" id="UP000032900">
    <property type="component" value="Unassembled WGS sequence"/>
</dbReference>
<dbReference type="GO" id="GO:0016020">
    <property type="term" value="C:membrane"/>
    <property type="evidence" value="ECO:0007669"/>
    <property type="project" value="UniProtKB-SubCell"/>
</dbReference>
<dbReference type="AlphaFoldDB" id="A0A0E9M2X6"/>
<evidence type="ECO:0000259" key="9">
    <source>
        <dbReference type="Pfam" id="PF00999"/>
    </source>
</evidence>
<evidence type="ECO:0000256" key="7">
    <source>
        <dbReference type="ARBA" id="ARBA00023136"/>
    </source>
</evidence>
<dbReference type="Pfam" id="PF00999">
    <property type="entry name" value="Na_H_Exchanger"/>
    <property type="match status" value="1"/>
</dbReference>
<sequence>MILGTLAGVYILGFSLITSILLASMFASHTLITYPIVSKLGITKNRAVNISIGSTLITNILALLVLAIIVGMSNGSMGGAFWIKLLLSFTISTLIILLAFPRIARWFFKRYNDSVSQYIFVLVIVFLGAILSQWAGIEAIIGAFMAGLALNRLVTRTSPLMNRINFVGNAIFIPFFLIGVGMLIDYRAFSNPQTLFVAFIMSTIATLAKFLAAWLTQKSFRFSKEERQLMFGLTNSQAAATLAAVLIGYNIILGTNELGEPIRLLNDHILNGTIIMILVTCTIASFATQRGAQSIALSDESHTTPSDNPERILIPISNPNTLDEIINISTILKSKSNTDGLIALSVVPTGHSGSDTGLQAKKLLDKALVAASAVDLKLKTSLRYSDSPVKGITHMLKEKNITDLLLGLHESKGLSDSFLGEVTQNILTNSNITTYIYHTYQPISTIRRHFVLIPENAENESGFSFWLAKIWNIALNTGATIIFYAGPETLKLIKSIHLHHPIQVEFNEFTDWLQLMTWKSKLRKDDNVTVVLSRENLPSYNDSMAHIPNYINKYLIHQNFLLIYPSQLDLNDERVDLTYPSLISAIEKIDGIGKTVAGIFKKKHL</sequence>
<dbReference type="InterPro" id="IPR038770">
    <property type="entry name" value="Na+/solute_symporter_sf"/>
</dbReference>
<dbReference type="InterPro" id="IPR006153">
    <property type="entry name" value="Cation/H_exchanger_TM"/>
</dbReference>
<accession>A0A0E9M2X6</accession>
<feature type="transmembrane region" description="Helical" evidence="8">
    <location>
        <begin position="81"/>
        <end position="103"/>
    </location>
</feature>
<feature type="transmembrane region" description="Helical" evidence="8">
    <location>
        <begin position="228"/>
        <end position="249"/>
    </location>
</feature>
<reference evidence="10 11" key="1">
    <citation type="journal article" date="2015" name="Microbes Environ.">
        <title>Distribution and evolution of nitrogen fixation genes in the phylum bacteroidetes.</title>
        <authorList>
            <person name="Inoue J."/>
            <person name="Oshima K."/>
            <person name="Suda W."/>
            <person name="Sakamoto M."/>
            <person name="Iino T."/>
            <person name="Noda S."/>
            <person name="Hongoh Y."/>
            <person name="Hattori M."/>
            <person name="Ohkuma M."/>
        </authorList>
    </citation>
    <scope>NUCLEOTIDE SEQUENCE [LARGE SCALE GENOMIC DNA]</scope>
    <source>
        <strain evidence="10">JCM 15548</strain>
    </source>
</reference>
<keyword evidence="7 8" id="KW-0472">Membrane</keyword>
<keyword evidence="3" id="KW-0050">Antiport</keyword>
<dbReference type="Gene3D" id="1.20.1530.20">
    <property type="match status" value="1"/>
</dbReference>
<keyword evidence="5 8" id="KW-1133">Transmembrane helix</keyword>
<evidence type="ECO:0000256" key="1">
    <source>
        <dbReference type="ARBA" id="ARBA00004141"/>
    </source>
</evidence>
<evidence type="ECO:0000256" key="6">
    <source>
        <dbReference type="ARBA" id="ARBA00023065"/>
    </source>
</evidence>
<feature type="transmembrane region" description="Helical" evidence="8">
    <location>
        <begin position="48"/>
        <end position="69"/>
    </location>
</feature>
<feature type="domain" description="Cation/H+ exchanger transmembrane" evidence="9">
    <location>
        <begin position="2"/>
        <end position="288"/>
    </location>
</feature>
<feature type="transmembrane region" description="Helical" evidence="8">
    <location>
        <begin position="115"/>
        <end position="131"/>
    </location>
</feature>
<dbReference type="PANTHER" id="PTHR43562:SF4">
    <property type="entry name" value="NA(+)_H(+) ANTIPORTER NHAS5"/>
    <property type="match status" value="1"/>
</dbReference>
<comment type="caution">
    <text evidence="10">The sequence shown here is derived from an EMBL/GenBank/DDBJ whole genome shotgun (WGS) entry which is preliminary data.</text>
</comment>
<gene>
    <name evidence="10" type="ORF">JCM15548_13871</name>
</gene>
<feature type="transmembrane region" description="Helical" evidence="8">
    <location>
        <begin position="196"/>
        <end position="216"/>
    </location>
</feature>
<proteinExistence type="predicted"/>
<dbReference type="GO" id="GO:1902600">
    <property type="term" value="P:proton transmembrane transport"/>
    <property type="evidence" value="ECO:0007669"/>
    <property type="project" value="InterPro"/>
</dbReference>
<dbReference type="EMBL" id="BAZW01000050">
    <property type="protein sequence ID" value="GAO31505.1"/>
    <property type="molecule type" value="Genomic_DNA"/>
</dbReference>
<evidence type="ECO:0000256" key="2">
    <source>
        <dbReference type="ARBA" id="ARBA00022448"/>
    </source>
</evidence>
<evidence type="ECO:0000256" key="8">
    <source>
        <dbReference type="SAM" id="Phobius"/>
    </source>
</evidence>
<keyword evidence="6" id="KW-0406">Ion transport</keyword>
<dbReference type="SUPFAM" id="SSF52402">
    <property type="entry name" value="Adenine nucleotide alpha hydrolases-like"/>
    <property type="match status" value="1"/>
</dbReference>
<feature type="transmembrane region" description="Helical" evidence="8">
    <location>
        <begin position="6"/>
        <end position="27"/>
    </location>
</feature>
<dbReference type="InterPro" id="IPR014729">
    <property type="entry name" value="Rossmann-like_a/b/a_fold"/>
</dbReference>
<feature type="transmembrane region" description="Helical" evidence="8">
    <location>
        <begin position="166"/>
        <end position="184"/>
    </location>
</feature>
<keyword evidence="11" id="KW-1185">Reference proteome</keyword>
<organism evidence="10 11">
    <name type="scientific">Geofilum rubicundum JCM 15548</name>
    <dbReference type="NCBI Taxonomy" id="1236989"/>
    <lineage>
        <taxon>Bacteria</taxon>
        <taxon>Pseudomonadati</taxon>
        <taxon>Bacteroidota</taxon>
        <taxon>Bacteroidia</taxon>
        <taxon>Marinilabiliales</taxon>
        <taxon>Marinilabiliaceae</taxon>
        <taxon>Geofilum</taxon>
    </lineage>
</organism>
<feature type="transmembrane region" description="Helical" evidence="8">
    <location>
        <begin position="137"/>
        <end position="154"/>
    </location>
</feature>
<evidence type="ECO:0000313" key="10">
    <source>
        <dbReference type="EMBL" id="GAO31505.1"/>
    </source>
</evidence>
<dbReference type="GO" id="GO:0015297">
    <property type="term" value="F:antiporter activity"/>
    <property type="evidence" value="ECO:0007669"/>
    <property type="project" value="UniProtKB-KW"/>
</dbReference>
<comment type="subcellular location">
    <subcellularLocation>
        <location evidence="1">Membrane</location>
        <topology evidence="1">Multi-pass membrane protein</topology>
    </subcellularLocation>
</comment>
<dbReference type="PANTHER" id="PTHR43562">
    <property type="entry name" value="NAPA-TYPE SODIUM/HYDROGEN ANTIPORTER"/>
    <property type="match status" value="1"/>
</dbReference>
<name>A0A0E9M2X6_9BACT</name>
<dbReference type="STRING" id="1236989.JCM15548_13871"/>
<dbReference type="CDD" id="cd00293">
    <property type="entry name" value="USP-like"/>
    <property type="match status" value="1"/>
</dbReference>
<evidence type="ECO:0000256" key="3">
    <source>
        <dbReference type="ARBA" id="ARBA00022449"/>
    </source>
</evidence>
<keyword evidence="4 8" id="KW-0812">Transmembrane</keyword>
<evidence type="ECO:0000313" key="11">
    <source>
        <dbReference type="Proteomes" id="UP000032900"/>
    </source>
</evidence>
<evidence type="ECO:0000256" key="4">
    <source>
        <dbReference type="ARBA" id="ARBA00022692"/>
    </source>
</evidence>
<protein>
    <submittedName>
        <fullName evidence="10">Na+/H+ antiporter</fullName>
    </submittedName>
</protein>
<evidence type="ECO:0000256" key="5">
    <source>
        <dbReference type="ARBA" id="ARBA00022989"/>
    </source>
</evidence>
<dbReference type="Gene3D" id="3.40.50.620">
    <property type="entry name" value="HUPs"/>
    <property type="match status" value="1"/>
</dbReference>